<protein>
    <recommendedName>
        <fullName evidence="3">DUF2258 domain-containing protein</fullName>
    </recommendedName>
</protein>
<accession>B8D5F1</accession>
<dbReference type="Pfam" id="PF10015">
    <property type="entry name" value="ThermoDBP-RP_arch"/>
    <property type="match status" value="1"/>
</dbReference>
<dbReference type="InterPro" id="IPR017140">
    <property type="entry name" value="ThermoDBP-RPs_arc"/>
</dbReference>
<evidence type="ECO:0008006" key="3">
    <source>
        <dbReference type="Google" id="ProtNLM"/>
    </source>
</evidence>
<dbReference type="AlphaFoldDB" id="B8D5F1"/>
<dbReference type="EMBL" id="CP001140">
    <property type="protein sequence ID" value="ACL11332.1"/>
    <property type="molecule type" value="Genomic_DNA"/>
</dbReference>
<evidence type="ECO:0000313" key="1">
    <source>
        <dbReference type="EMBL" id="ACL11332.1"/>
    </source>
</evidence>
<name>B8D5F1_DESA1</name>
<dbReference type="KEGG" id="dka:DKAM_1006"/>
<dbReference type="RefSeq" id="WP_012608673.1">
    <property type="nucleotide sequence ID" value="NC_011766.1"/>
</dbReference>
<proteinExistence type="predicted"/>
<dbReference type="STRING" id="490899.DKAM_1006"/>
<dbReference type="HOGENOM" id="CLU_095959_0_0_2"/>
<sequence>MSGEVAKELNTGIVIAGAYADKLRRTLYAQLAGIVKTNKEFAREIARASAELNMLLFHVLVEGVKVDKGDAVRIRVKYIIDEKAMRIKWLYDTLKLEVFKRVPDEQVESIKNKVINEKLAEIQEKYKEAPTREEAERILAGETEETVVEKPVKPVEDPLDRIMSLDLVGETIEGGYLFKITGREGASIGLVSMVASGEDVVFDAVLLGDGEIAYRYIARTHGRLNQYVEAPDKILEELRKTKPTQLGRDEASRLIEEKMKSLL</sequence>
<evidence type="ECO:0000313" key="2">
    <source>
        <dbReference type="Proteomes" id="UP000006903"/>
    </source>
</evidence>
<dbReference type="Proteomes" id="UP000006903">
    <property type="component" value="Chromosome"/>
</dbReference>
<organism evidence="1 2">
    <name type="scientific">Desulfurococcus amylolyticus (strain DSM 18924 / JCM 16383 / VKM B-2413 / 1221n)</name>
    <name type="common">Desulfurococcus kamchatkensis</name>
    <dbReference type="NCBI Taxonomy" id="490899"/>
    <lineage>
        <taxon>Archaea</taxon>
        <taxon>Thermoproteota</taxon>
        <taxon>Thermoprotei</taxon>
        <taxon>Desulfurococcales</taxon>
        <taxon>Desulfurococcaceae</taxon>
        <taxon>Desulfurococcus</taxon>
    </lineage>
</organism>
<reference evidence="1 2" key="1">
    <citation type="journal article" date="2009" name="J. Bacteriol.">
        <title>Complete genome sequence of the anaerobic, protein-degrading hyperthermophilic crenarchaeon Desulfurococcus kamchatkensis.</title>
        <authorList>
            <person name="Ravin N.V."/>
            <person name="Mardanov A.V."/>
            <person name="Beletsky A.V."/>
            <person name="Kublanov I.V."/>
            <person name="Kolganova T.V."/>
            <person name="Lebedinsky A.V."/>
            <person name="Chernyh N.A."/>
            <person name="Bonch-Osmolovskaya E.A."/>
            <person name="Skryabin K.G."/>
        </authorList>
    </citation>
    <scope>NUCLEOTIDE SEQUENCE [LARGE SCALE GENOMIC DNA]</scope>
    <source>
        <strain evidence="2">DSM 18924 / JCM 16383 / VKM B-2413 / 1221n</strain>
    </source>
</reference>
<dbReference type="GeneID" id="7171120"/>
<gene>
    <name evidence="1" type="ordered locus">DKAM_1006</name>
</gene>
<dbReference type="eggNOG" id="arCOG03772">
    <property type="taxonomic scope" value="Archaea"/>
</dbReference>